<proteinExistence type="predicted"/>
<dbReference type="AlphaFoldDB" id="A0A016SZ90"/>
<dbReference type="EMBL" id="JARK01001493">
    <property type="protein sequence ID" value="EYB95624.1"/>
    <property type="molecule type" value="Genomic_DNA"/>
</dbReference>
<reference evidence="2" key="1">
    <citation type="journal article" date="2015" name="Nat. Genet.">
        <title>The genome and transcriptome of the zoonotic hookworm Ancylostoma ceylanicum identify infection-specific gene families.</title>
        <authorList>
            <person name="Schwarz E.M."/>
            <person name="Hu Y."/>
            <person name="Antoshechkin I."/>
            <person name="Miller M.M."/>
            <person name="Sternberg P.W."/>
            <person name="Aroian R.V."/>
        </authorList>
    </citation>
    <scope>NUCLEOTIDE SEQUENCE</scope>
    <source>
        <strain evidence="2">HY135</strain>
    </source>
</reference>
<name>A0A016SZ90_9BILA</name>
<protein>
    <submittedName>
        <fullName evidence="1">Uncharacterized protein</fullName>
    </submittedName>
</protein>
<dbReference type="Proteomes" id="UP000024635">
    <property type="component" value="Unassembled WGS sequence"/>
</dbReference>
<keyword evidence="2" id="KW-1185">Reference proteome</keyword>
<comment type="caution">
    <text evidence="1">The sequence shown here is derived from an EMBL/GenBank/DDBJ whole genome shotgun (WGS) entry which is preliminary data.</text>
</comment>
<sequence length="78" mass="9261">MRNRWEVFERAEPAACPRCIPLVTMVLVQLFEDFRQNKTQDIAGSTPRIRLPYFFCLPHNYNEAAKKSSEKQRFLPMQ</sequence>
<accession>A0A016SZ90</accession>
<organism evidence="1 2">
    <name type="scientific">Ancylostoma ceylanicum</name>
    <dbReference type="NCBI Taxonomy" id="53326"/>
    <lineage>
        <taxon>Eukaryota</taxon>
        <taxon>Metazoa</taxon>
        <taxon>Ecdysozoa</taxon>
        <taxon>Nematoda</taxon>
        <taxon>Chromadorea</taxon>
        <taxon>Rhabditida</taxon>
        <taxon>Rhabditina</taxon>
        <taxon>Rhabditomorpha</taxon>
        <taxon>Strongyloidea</taxon>
        <taxon>Ancylostomatidae</taxon>
        <taxon>Ancylostomatinae</taxon>
        <taxon>Ancylostoma</taxon>
    </lineage>
</organism>
<evidence type="ECO:0000313" key="1">
    <source>
        <dbReference type="EMBL" id="EYB95624.1"/>
    </source>
</evidence>
<gene>
    <name evidence="1" type="primary">Acey_s0157.g3176</name>
    <name evidence="1" type="ORF">Y032_0157g3176</name>
</gene>
<evidence type="ECO:0000313" key="2">
    <source>
        <dbReference type="Proteomes" id="UP000024635"/>
    </source>
</evidence>